<proteinExistence type="predicted"/>
<keyword evidence="2" id="KW-1185">Reference proteome</keyword>
<dbReference type="EMBL" id="KZ679267">
    <property type="protein sequence ID" value="PTB37610.1"/>
    <property type="molecule type" value="Genomic_DNA"/>
</dbReference>
<gene>
    <name evidence="1" type="ORF">M441DRAFT_254633</name>
</gene>
<reference evidence="1 2" key="1">
    <citation type="submission" date="2016-07" db="EMBL/GenBank/DDBJ databases">
        <title>Multiple horizontal gene transfer events from other fungi enriched the ability of initially mycotrophic Trichoderma (Ascomycota) to feed on dead plant biomass.</title>
        <authorList>
            <consortium name="DOE Joint Genome Institute"/>
            <person name="Aerts A."/>
            <person name="Atanasova L."/>
            <person name="Chenthamara K."/>
            <person name="Zhang J."/>
            <person name="Grujic M."/>
            <person name="Henrissat B."/>
            <person name="Kuo A."/>
            <person name="Salamov A."/>
            <person name="Lipzen A."/>
            <person name="Labutti K."/>
            <person name="Barry K."/>
            <person name="Miao Y."/>
            <person name="Rahimi M.J."/>
            <person name="Shen Q."/>
            <person name="Grigoriev I.V."/>
            <person name="Kubicek C.P."/>
            <person name="Druzhinina I.S."/>
        </authorList>
    </citation>
    <scope>NUCLEOTIDE SEQUENCE [LARGE SCALE GENOMIC DNA]</scope>
    <source>
        <strain evidence="1 2">CBS 433.97</strain>
    </source>
</reference>
<name>A0A2T3YYL2_TRIA4</name>
<sequence length="54" mass="6234">MRSLVSLTNVLLLYGTSNMYPHLDPTPQKHLFDPFLFRAPPPLYLFHSFQASTI</sequence>
<dbReference type="AlphaFoldDB" id="A0A2T3YYL2"/>
<protein>
    <submittedName>
        <fullName evidence="1">Uncharacterized protein</fullName>
    </submittedName>
</protein>
<dbReference type="Proteomes" id="UP000240493">
    <property type="component" value="Unassembled WGS sequence"/>
</dbReference>
<organism evidence="1 2">
    <name type="scientific">Trichoderma asperellum (strain ATCC 204424 / CBS 433.97 / NBRC 101777)</name>
    <dbReference type="NCBI Taxonomy" id="1042311"/>
    <lineage>
        <taxon>Eukaryota</taxon>
        <taxon>Fungi</taxon>
        <taxon>Dikarya</taxon>
        <taxon>Ascomycota</taxon>
        <taxon>Pezizomycotina</taxon>
        <taxon>Sordariomycetes</taxon>
        <taxon>Hypocreomycetidae</taxon>
        <taxon>Hypocreales</taxon>
        <taxon>Hypocreaceae</taxon>
        <taxon>Trichoderma</taxon>
    </lineage>
</organism>
<accession>A0A2T3YYL2</accession>
<evidence type="ECO:0000313" key="2">
    <source>
        <dbReference type="Proteomes" id="UP000240493"/>
    </source>
</evidence>
<evidence type="ECO:0000313" key="1">
    <source>
        <dbReference type="EMBL" id="PTB37610.1"/>
    </source>
</evidence>